<dbReference type="OrthoDB" id="5959840at2759"/>
<evidence type="ECO:0000313" key="3">
    <source>
        <dbReference type="Proteomes" id="UP001163046"/>
    </source>
</evidence>
<organism evidence="2 3">
    <name type="scientific">Desmophyllum pertusum</name>
    <dbReference type="NCBI Taxonomy" id="174260"/>
    <lineage>
        <taxon>Eukaryota</taxon>
        <taxon>Metazoa</taxon>
        <taxon>Cnidaria</taxon>
        <taxon>Anthozoa</taxon>
        <taxon>Hexacorallia</taxon>
        <taxon>Scleractinia</taxon>
        <taxon>Caryophylliina</taxon>
        <taxon>Caryophylliidae</taxon>
        <taxon>Desmophyllum</taxon>
    </lineage>
</organism>
<sequence>MATPAKQQGTSFMCDSFIRTRRMNQTESFLLEERLKILDCKKSQKYAEFNVEKHSLQKQIEEIRSVRKNSGISVERRRLLRSQGYTIDARAAMNSSEDTPVAFKRFSMPEMSGVDYSACRSPKGLNMRKSEPIMRSGFSQINIQGAGETEKEITNPEQPIANDSDGKTRSRARHQFRVIEPPCRPGSRRNFVQLSNDKLKEFKEKESKESVETLLDPNLKLDHRGVIVSSRLAKSLRDTSQAGQEMVKGDELRSPSESRLISISEKQLFQDKQNKAAIATRAEQIAFCPEKQAYTENRYLEAEEKSSYLTTERKLISKSCESLDRMTEVCASDFPSDFHDDCLSRDMIAPRSPYADRKSITNRAIRKVHSTLSLDGNMLVPGPRRDWHSLTLRIWINKAFVSLSHDNRENNTVTTQVM</sequence>
<proteinExistence type="predicted"/>
<protein>
    <submittedName>
        <fullName evidence="2">Uncharacterized protein</fullName>
    </submittedName>
</protein>
<comment type="caution">
    <text evidence="2">The sequence shown here is derived from an EMBL/GenBank/DDBJ whole genome shotgun (WGS) entry which is preliminary data.</text>
</comment>
<feature type="region of interest" description="Disordered" evidence="1">
    <location>
        <begin position="147"/>
        <end position="171"/>
    </location>
</feature>
<evidence type="ECO:0000313" key="2">
    <source>
        <dbReference type="EMBL" id="KAJ7383637.1"/>
    </source>
</evidence>
<dbReference type="EMBL" id="MU825896">
    <property type="protein sequence ID" value="KAJ7383637.1"/>
    <property type="molecule type" value="Genomic_DNA"/>
</dbReference>
<name>A0A9X0D1F5_9CNID</name>
<dbReference type="Proteomes" id="UP001163046">
    <property type="component" value="Unassembled WGS sequence"/>
</dbReference>
<reference evidence="2" key="1">
    <citation type="submission" date="2023-01" db="EMBL/GenBank/DDBJ databases">
        <title>Genome assembly of the deep-sea coral Lophelia pertusa.</title>
        <authorList>
            <person name="Herrera S."/>
            <person name="Cordes E."/>
        </authorList>
    </citation>
    <scope>NUCLEOTIDE SEQUENCE</scope>
    <source>
        <strain evidence="2">USNM1676648</strain>
        <tissue evidence="2">Polyp</tissue>
    </source>
</reference>
<dbReference type="AlphaFoldDB" id="A0A9X0D1F5"/>
<accession>A0A9X0D1F5</accession>
<keyword evidence="3" id="KW-1185">Reference proteome</keyword>
<gene>
    <name evidence="2" type="ORF">OS493_026823</name>
</gene>
<evidence type="ECO:0000256" key="1">
    <source>
        <dbReference type="SAM" id="MobiDB-lite"/>
    </source>
</evidence>